<sequence>MTTRLAEPLETPEIVEKRQKTEESENSKSYGADQQGTSKGNSPDEKTVEADPDDGFVSKLAEYEEMFKDRYTENDPDYLYRVNQQLEPIVMPNWNPPRQFYRRNGNNWRGNGNPRGGGRDNYQRNWDQNRGNHSGRGYGRDFHDRRR</sequence>
<dbReference type="Proteomes" id="UP000783686">
    <property type="component" value="Unassembled WGS sequence"/>
</dbReference>
<proteinExistence type="predicted"/>
<dbReference type="GO" id="GO:0106005">
    <property type="term" value="P:RNA 5'-cap (guanine-N7)-methylation"/>
    <property type="evidence" value="ECO:0007669"/>
    <property type="project" value="InterPro"/>
</dbReference>
<gene>
    <name evidence="2" type="ORF">BOKJ2_LOCUS1756</name>
</gene>
<evidence type="ECO:0000313" key="3">
    <source>
        <dbReference type="Proteomes" id="UP000614601"/>
    </source>
</evidence>
<dbReference type="Pfam" id="PF15320">
    <property type="entry name" value="RAM"/>
    <property type="match status" value="1"/>
</dbReference>
<dbReference type="EMBL" id="CAJFDH010000001">
    <property type="protein sequence ID" value="CAD5207072.1"/>
    <property type="molecule type" value="Genomic_DNA"/>
</dbReference>
<keyword evidence="3" id="KW-1185">Reference proteome</keyword>
<dbReference type="AlphaFoldDB" id="A0A811JV07"/>
<dbReference type="Proteomes" id="UP000614601">
    <property type="component" value="Unassembled WGS sequence"/>
</dbReference>
<dbReference type="InterPro" id="IPR028271">
    <property type="entry name" value="RAMAC"/>
</dbReference>
<reference evidence="2" key="1">
    <citation type="submission" date="2020-09" db="EMBL/GenBank/DDBJ databases">
        <authorList>
            <person name="Kikuchi T."/>
        </authorList>
    </citation>
    <scope>NUCLEOTIDE SEQUENCE</scope>
    <source>
        <strain evidence="2">SH1</strain>
    </source>
</reference>
<dbReference type="GO" id="GO:0031533">
    <property type="term" value="C:mRNA capping enzyme complex"/>
    <property type="evidence" value="ECO:0007669"/>
    <property type="project" value="InterPro"/>
</dbReference>
<protein>
    <submittedName>
        <fullName evidence="2">Uncharacterized protein</fullName>
    </submittedName>
</protein>
<feature type="region of interest" description="Disordered" evidence="1">
    <location>
        <begin position="1"/>
        <end position="57"/>
    </location>
</feature>
<evidence type="ECO:0000256" key="1">
    <source>
        <dbReference type="SAM" id="MobiDB-lite"/>
    </source>
</evidence>
<name>A0A811JV07_9BILA</name>
<dbReference type="OrthoDB" id="5875297at2759"/>
<comment type="caution">
    <text evidence="2">The sequence shown here is derived from an EMBL/GenBank/DDBJ whole genome shotgun (WGS) entry which is preliminary data.</text>
</comment>
<feature type="compositionally biased region" description="Polar residues" evidence="1">
    <location>
        <begin position="123"/>
        <end position="132"/>
    </location>
</feature>
<accession>A0A811JV07</accession>
<feature type="compositionally biased region" description="Basic and acidic residues" evidence="1">
    <location>
        <begin position="14"/>
        <end position="26"/>
    </location>
</feature>
<dbReference type="GO" id="GO:0003723">
    <property type="term" value="F:RNA binding"/>
    <property type="evidence" value="ECO:0007669"/>
    <property type="project" value="InterPro"/>
</dbReference>
<evidence type="ECO:0000313" key="2">
    <source>
        <dbReference type="EMBL" id="CAD5207072.1"/>
    </source>
</evidence>
<feature type="compositionally biased region" description="Low complexity" evidence="1">
    <location>
        <begin position="102"/>
        <end position="112"/>
    </location>
</feature>
<feature type="compositionally biased region" description="Basic and acidic residues" evidence="1">
    <location>
        <begin position="138"/>
        <end position="147"/>
    </location>
</feature>
<organism evidence="2 3">
    <name type="scientific">Bursaphelenchus okinawaensis</name>
    <dbReference type="NCBI Taxonomy" id="465554"/>
    <lineage>
        <taxon>Eukaryota</taxon>
        <taxon>Metazoa</taxon>
        <taxon>Ecdysozoa</taxon>
        <taxon>Nematoda</taxon>
        <taxon>Chromadorea</taxon>
        <taxon>Rhabditida</taxon>
        <taxon>Tylenchina</taxon>
        <taxon>Tylenchomorpha</taxon>
        <taxon>Aphelenchoidea</taxon>
        <taxon>Aphelenchoididae</taxon>
        <taxon>Bursaphelenchus</taxon>
    </lineage>
</organism>
<feature type="compositionally biased region" description="Polar residues" evidence="1">
    <location>
        <begin position="27"/>
        <end position="41"/>
    </location>
</feature>
<dbReference type="EMBL" id="CAJFCW020000001">
    <property type="protein sequence ID" value="CAG9084223.1"/>
    <property type="molecule type" value="Genomic_DNA"/>
</dbReference>
<feature type="region of interest" description="Disordered" evidence="1">
    <location>
        <begin position="101"/>
        <end position="147"/>
    </location>
</feature>